<protein>
    <submittedName>
        <fullName evidence="3">Uncharacterized protein</fullName>
    </submittedName>
</protein>
<feature type="compositionally biased region" description="Pro residues" evidence="1">
    <location>
        <begin position="1"/>
        <end position="13"/>
    </location>
</feature>
<evidence type="ECO:0000313" key="4">
    <source>
        <dbReference type="Proteomes" id="UP000319769"/>
    </source>
</evidence>
<dbReference type="AlphaFoldDB" id="A0A5N0V9F5"/>
<keyword evidence="4" id="KW-1185">Reference proteome</keyword>
<organism evidence="3 4">
    <name type="scientific">Amycolatopsis acidicola</name>
    <dbReference type="NCBI Taxonomy" id="2596893"/>
    <lineage>
        <taxon>Bacteria</taxon>
        <taxon>Bacillati</taxon>
        <taxon>Actinomycetota</taxon>
        <taxon>Actinomycetes</taxon>
        <taxon>Pseudonocardiales</taxon>
        <taxon>Pseudonocardiaceae</taxon>
        <taxon>Amycolatopsis</taxon>
    </lineage>
</organism>
<keyword evidence="2" id="KW-0472">Membrane</keyword>
<accession>A0A5N0V9F5</accession>
<dbReference type="SUPFAM" id="SSF81995">
    <property type="entry name" value="beta-sandwich domain of Sec23/24"/>
    <property type="match status" value="1"/>
</dbReference>
<reference evidence="3" key="1">
    <citation type="submission" date="2019-09" db="EMBL/GenBank/DDBJ databases">
        <authorList>
            <person name="Teo W.F.A."/>
            <person name="Duangmal K."/>
        </authorList>
    </citation>
    <scope>NUCLEOTIDE SEQUENCE [LARGE SCALE GENOMIC DNA]</scope>
    <source>
        <strain evidence="3">K81G1</strain>
    </source>
</reference>
<dbReference type="Proteomes" id="UP000319769">
    <property type="component" value="Unassembled WGS sequence"/>
</dbReference>
<name>A0A5N0V9F5_9PSEU</name>
<comment type="caution">
    <text evidence="3">The sequence shown here is derived from an EMBL/GenBank/DDBJ whole genome shotgun (WGS) entry which is preliminary data.</text>
</comment>
<dbReference type="OrthoDB" id="4749283at2"/>
<evidence type="ECO:0000256" key="1">
    <source>
        <dbReference type="SAM" id="MobiDB-lite"/>
    </source>
</evidence>
<feature type="region of interest" description="Disordered" evidence="1">
    <location>
        <begin position="1"/>
        <end position="77"/>
    </location>
</feature>
<feature type="compositionally biased region" description="Pro residues" evidence="1">
    <location>
        <begin position="29"/>
        <end position="38"/>
    </location>
</feature>
<feature type="compositionally biased region" description="Pro residues" evidence="1">
    <location>
        <begin position="50"/>
        <end position="77"/>
    </location>
</feature>
<evidence type="ECO:0000256" key="2">
    <source>
        <dbReference type="SAM" id="Phobius"/>
    </source>
</evidence>
<keyword evidence="2" id="KW-1133">Transmembrane helix</keyword>
<evidence type="ECO:0000313" key="3">
    <source>
        <dbReference type="EMBL" id="KAA9162284.1"/>
    </source>
</evidence>
<feature type="transmembrane region" description="Helical" evidence="2">
    <location>
        <begin position="86"/>
        <end position="105"/>
    </location>
</feature>
<keyword evidence="2" id="KW-0812">Transmembrane</keyword>
<proteinExistence type="predicted"/>
<sequence>MSVPPQPGQPGQPAPYGGAPAQPGGFPGQPAPTGPPLGAPGQPGGMPGQGFPPPGPPGGFPPPGQPAGNFGPPPGAPIKPSNVKRWLRLGIGLVVVIGVGIAVIIGSTSSPDNAAEGDCLNVKEFRKGAEPDKVACTDPSANVKVGVRLDDDNGSCPSGDYDEYSVSGRSSGYKLCLMLNAQEGECVANVLSNTTAGYKRVDCADPTAEVKILKVVDGQADEGACDGTDADGALTYSKPPTTICASQTEGAA</sequence>
<gene>
    <name evidence="3" type="ORF">FPZ12_011610</name>
</gene>
<feature type="compositionally biased region" description="Low complexity" evidence="1">
    <location>
        <begin position="14"/>
        <end position="24"/>
    </location>
</feature>
<dbReference type="EMBL" id="VMNW02000013">
    <property type="protein sequence ID" value="KAA9162284.1"/>
    <property type="molecule type" value="Genomic_DNA"/>
</dbReference>